<evidence type="ECO:0008006" key="3">
    <source>
        <dbReference type="Google" id="ProtNLM"/>
    </source>
</evidence>
<dbReference type="AlphaFoldDB" id="A0A5E7N7V6"/>
<proteinExistence type="predicted"/>
<dbReference type="RefSeq" id="WP_083374908.1">
    <property type="nucleotide sequence ID" value="NZ_CABVIK010000015.1"/>
</dbReference>
<dbReference type="EMBL" id="CABVIK010000015">
    <property type="protein sequence ID" value="VVP33206.1"/>
    <property type="molecule type" value="Genomic_DNA"/>
</dbReference>
<name>A0A5E7N7V6_PSEFL</name>
<dbReference type="Proteomes" id="UP000349468">
    <property type="component" value="Unassembled WGS sequence"/>
</dbReference>
<reference evidence="1 2" key="1">
    <citation type="submission" date="2019-09" db="EMBL/GenBank/DDBJ databases">
        <authorList>
            <person name="Chandra G."/>
            <person name="Truman W A."/>
        </authorList>
    </citation>
    <scope>NUCLEOTIDE SEQUENCE [LARGE SCALE GENOMIC DNA]</scope>
    <source>
        <strain evidence="1">PS870</strain>
    </source>
</reference>
<accession>A0A5E7N7V6</accession>
<organism evidence="1 2">
    <name type="scientific">Pseudomonas fluorescens</name>
    <dbReference type="NCBI Taxonomy" id="294"/>
    <lineage>
        <taxon>Bacteria</taxon>
        <taxon>Pseudomonadati</taxon>
        <taxon>Pseudomonadota</taxon>
        <taxon>Gammaproteobacteria</taxon>
        <taxon>Pseudomonadales</taxon>
        <taxon>Pseudomonadaceae</taxon>
        <taxon>Pseudomonas</taxon>
    </lineage>
</organism>
<evidence type="ECO:0000313" key="2">
    <source>
        <dbReference type="Proteomes" id="UP000349468"/>
    </source>
</evidence>
<dbReference type="GeneID" id="46427894"/>
<dbReference type="InterPro" id="IPR003458">
    <property type="entry name" value="Phage_T4_Gp38_tail_assem"/>
</dbReference>
<gene>
    <name evidence="1" type="ORF">PS870_04429</name>
</gene>
<sequence>MNRYACADGMNGKVTALVDAEQAPTPIAPWIFWVDVTGNTEIRVGWKAEQIDDVWTFTEPPYEELLNQALGRTQQFLEEAGRWLMFNPLPYKIDLGIASPSDEALLLAYKQYVVAVSEVKNQPSYPRNINWPVVPW</sequence>
<protein>
    <recommendedName>
        <fullName evidence="3">Phage tail protein</fullName>
    </recommendedName>
</protein>
<dbReference type="Pfam" id="PF02413">
    <property type="entry name" value="Caudo_TAP"/>
    <property type="match status" value="1"/>
</dbReference>
<evidence type="ECO:0000313" key="1">
    <source>
        <dbReference type="EMBL" id="VVP33206.1"/>
    </source>
</evidence>